<dbReference type="SUPFAM" id="SSF56672">
    <property type="entry name" value="DNA/RNA polymerases"/>
    <property type="match status" value="1"/>
</dbReference>
<dbReference type="GeneID" id="97244017"/>
<dbReference type="Pfam" id="PF00476">
    <property type="entry name" value="DNA_pol_A"/>
    <property type="match status" value="1"/>
</dbReference>
<evidence type="ECO:0000256" key="8">
    <source>
        <dbReference type="ARBA" id="ARBA00022722"/>
    </source>
</evidence>
<evidence type="ECO:0000256" key="3">
    <source>
        <dbReference type="ARBA" id="ARBA00012417"/>
    </source>
</evidence>
<dbReference type="GO" id="GO:0006261">
    <property type="term" value="P:DNA-templated DNA replication"/>
    <property type="evidence" value="ECO:0007669"/>
    <property type="project" value="UniProtKB-UniRule"/>
</dbReference>
<dbReference type="CDD" id="cd06139">
    <property type="entry name" value="DNA_polA_I_Ecoli_like_exo"/>
    <property type="match status" value="1"/>
</dbReference>
<evidence type="ECO:0000256" key="7">
    <source>
        <dbReference type="ARBA" id="ARBA00022705"/>
    </source>
</evidence>
<dbReference type="GO" id="GO:0008408">
    <property type="term" value="F:3'-5' exonuclease activity"/>
    <property type="evidence" value="ECO:0007669"/>
    <property type="project" value="UniProtKB-UniRule"/>
</dbReference>
<dbReference type="SUPFAM" id="SSF47807">
    <property type="entry name" value="5' to 3' exonuclease, C-terminal subdomain"/>
    <property type="match status" value="1"/>
</dbReference>
<keyword evidence="10 17" id="KW-0378">Hydrolase</keyword>
<dbReference type="SMART" id="SM00482">
    <property type="entry name" value="POLAc"/>
    <property type="match status" value="1"/>
</dbReference>
<evidence type="ECO:0000256" key="9">
    <source>
        <dbReference type="ARBA" id="ARBA00022763"/>
    </source>
</evidence>
<dbReference type="InterPro" id="IPR043502">
    <property type="entry name" value="DNA/RNA_pol_sf"/>
</dbReference>
<dbReference type="InterPro" id="IPR036279">
    <property type="entry name" value="5-3_exonuclease_C_sf"/>
</dbReference>
<dbReference type="Gene3D" id="3.30.70.370">
    <property type="match status" value="1"/>
</dbReference>
<keyword evidence="9 17" id="KW-0227">DNA damage</keyword>
<comment type="caution">
    <text evidence="21">The sequence shown here is derived from an EMBL/GenBank/DDBJ whole genome shotgun (WGS) entry which is preliminary data.</text>
</comment>
<dbReference type="PANTHER" id="PTHR10133:SF27">
    <property type="entry name" value="DNA POLYMERASE NU"/>
    <property type="match status" value="1"/>
</dbReference>
<dbReference type="Gene3D" id="1.20.1060.10">
    <property type="entry name" value="Taq DNA Polymerase, Chain T, domain 4"/>
    <property type="match status" value="1"/>
</dbReference>
<evidence type="ECO:0000256" key="2">
    <source>
        <dbReference type="ARBA" id="ARBA00011541"/>
    </source>
</evidence>
<evidence type="ECO:0000256" key="4">
    <source>
        <dbReference type="ARBA" id="ARBA00020311"/>
    </source>
</evidence>
<dbReference type="InterPro" id="IPR029060">
    <property type="entry name" value="PIN-like_dom_sf"/>
</dbReference>
<comment type="subunit">
    <text evidence="2">Single-chain monomer with multiple functions.</text>
</comment>
<dbReference type="GO" id="GO:0003677">
    <property type="term" value="F:DNA binding"/>
    <property type="evidence" value="ECO:0007669"/>
    <property type="project" value="UniProtKB-UniRule"/>
</dbReference>
<feature type="domain" description="5'-3' exonuclease" evidence="19">
    <location>
        <begin position="10"/>
        <end position="265"/>
    </location>
</feature>
<keyword evidence="12 17" id="KW-0239">DNA-directed DNA polymerase</keyword>
<dbReference type="Gene3D" id="3.40.50.1010">
    <property type="entry name" value="5'-nuclease"/>
    <property type="match status" value="1"/>
</dbReference>
<evidence type="ECO:0000256" key="16">
    <source>
        <dbReference type="NCBIfam" id="TIGR00593"/>
    </source>
</evidence>
<dbReference type="PROSITE" id="PS00447">
    <property type="entry name" value="DNA_POLYMERASE_A"/>
    <property type="match status" value="1"/>
</dbReference>
<dbReference type="GO" id="GO:0008409">
    <property type="term" value="F:5'-3' exonuclease activity"/>
    <property type="evidence" value="ECO:0007669"/>
    <property type="project" value="UniProtKB-UniRule"/>
</dbReference>
<proteinExistence type="inferred from homology"/>
<dbReference type="InterPro" id="IPR002562">
    <property type="entry name" value="3'-5'_exonuclease_dom"/>
</dbReference>
<dbReference type="OrthoDB" id="9806424at2"/>
<dbReference type="PRINTS" id="PR00868">
    <property type="entry name" value="DNAPOLI"/>
</dbReference>
<keyword evidence="6 17" id="KW-0548">Nucleotidyltransferase</keyword>
<dbReference type="FunFam" id="3.40.50.1010:FF:000001">
    <property type="entry name" value="DNA polymerase I"/>
    <property type="match status" value="1"/>
</dbReference>
<dbReference type="InterPro" id="IPR036397">
    <property type="entry name" value="RNaseH_sf"/>
</dbReference>
<evidence type="ECO:0000259" key="19">
    <source>
        <dbReference type="SMART" id="SM00475"/>
    </source>
</evidence>
<dbReference type="CDD" id="cd08637">
    <property type="entry name" value="DNA_pol_A_pol_I_C"/>
    <property type="match status" value="1"/>
</dbReference>
<gene>
    <name evidence="17" type="primary">polA</name>
    <name evidence="21" type="ORF">AUP44_18270</name>
</gene>
<comment type="catalytic activity">
    <reaction evidence="15 17">
        <text>DNA(n) + a 2'-deoxyribonucleoside 5'-triphosphate = DNA(n+1) + diphosphate</text>
        <dbReference type="Rhea" id="RHEA:22508"/>
        <dbReference type="Rhea" id="RHEA-COMP:17339"/>
        <dbReference type="Rhea" id="RHEA-COMP:17340"/>
        <dbReference type="ChEBI" id="CHEBI:33019"/>
        <dbReference type="ChEBI" id="CHEBI:61560"/>
        <dbReference type="ChEBI" id="CHEBI:173112"/>
        <dbReference type="EC" id="2.7.7.7"/>
    </reaction>
</comment>
<dbReference type="CDD" id="cd09859">
    <property type="entry name" value="PIN_53EXO"/>
    <property type="match status" value="1"/>
</dbReference>
<dbReference type="Pfam" id="PF01612">
    <property type="entry name" value="DNA_pol_A_exo1"/>
    <property type="match status" value="1"/>
</dbReference>
<evidence type="ECO:0000259" key="20">
    <source>
        <dbReference type="SMART" id="SM00482"/>
    </source>
</evidence>
<comment type="function">
    <text evidence="17">In addition to polymerase activity, this DNA polymerase exhibits 3'-5' and 5'-3' exonuclease activity.</text>
</comment>
<evidence type="ECO:0000256" key="13">
    <source>
        <dbReference type="ARBA" id="ARBA00023125"/>
    </source>
</evidence>
<evidence type="ECO:0000256" key="14">
    <source>
        <dbReference type="ARBA" id="ARBA00023204"/>
    </source>
</evidence>
<dbReference type="Gene3D" id="3.30.420.10">
    <property type="entry name" value="Ribonuclease H-like superfamily/Ribonuclease H"/>
    <property type="match status" value="1"/>
</dbReference>
<dbReference type="SMART" id="SM00474">
    <property type="entry name" value="35EXOc"/>
    <property type="match status" value="1"/>
</dbReference>
<dbReference type="SMART" id="SM00279">
    <property type="entry name" value="HhH2"/>
    <property type="match status" value="1"/>
</dbReference>
<reference evidence="21 22" key="1">
    <citation type="submission" date="2015-12" db="EMBL/GenBank/DDBJ databases">
        <title>Genome sequence of Tistrella mobilis MCCC 1A02139.</title>
        <authorList>
            <person name="Lu L."/>
            <person name="Lai Q."/>
            <person name="Shao Z."/>
            <person name="Qian P."/>
        </authorList>
    </citation>
    <scope>NUCLEOTIDE SEQUENCE [LARGE SCALE GENOMIC DNA]</scope>
    <source>
        <strain evidence="21 22">MCCC 1A02139</strain>
    </source>
</reference>
<dbReference type="NCBIfam" id="NF004397">
    <property type="entry name" value="PRK05755.1"/>
    <property type="match status" value="1"/>
</dbReference>
<accession>A0A162JJV4</accession>
<sequence length="938" mass="101968">MSDQTPSPQSPLYLVDGSGYIFRAFHALPPLNRPDGTPVNAVYGFCSMLLKLIEDLKAERLAVIFDAGRLSFRNEIYPDYKAHRPEPPEELVPQFPLIRDATRAFALPCIELPGFEADDLIASYAKAAREAGQEVVIVSADKDLMQLIQDGVSLMDPMKAKKIGLEEVMAKFGVAPDKVVDVQALAGDSTDNVPGVPGIGVKTAAQLIGEYGDLDTLLARAGEIKQPKRRQTLIENADKARVSRELVRLRDDVDLPDPLDSLHVGQMSAEVVLSFLEQQGFTSLVAKLRPHLGASKPAHGGSAGSAAAAAAEDVRAAVRDYELIQDEPALTRWIEMATEAGIVGFDTETTSLDAHRAVLVGFSLAVAPGRACYVPLRHVAPRKARQGALDLGAAGEAGADEGAPEQIPVDRAITLLRPLLEAPGVLKVGQNIKYDMIVMAREGIEIAPIDDTMVMSYALDGTRHGHGMDELAQIHLGVTPISYDEVTGKGRDRIGFDEVPLDRARDYAAEDADVTLNLHRLLKPRLGPEGVRALYERTDRALVPVLARMERRGIRIDRDMLGKASREFADGMAALETRIHELAGESFNVGSPKQLGEILFDKLSLPGGKKGKTGAYATGADILQKLAADGHELPAKVLDWRQLAKLKNTYADALAEAVNPETGRIHTSFALTVTTTGRLSSNDPNLQNIPVRTEEGRRIRRAFVPEAGHVLMSADYSQIELRLLADIANIQALRQAFREGIDIHALTASQVFGVPVQGMDPITRRRAKAINFGIIYGISAFGLAQQLDIPQSEAKRYIEAYFERYPGIRDYMERAKADARAHGFVTTIFGRKCWTPDIAAKNPALRAFAERAAINAPLQGSAADIVRLAMVALDEALEASPLGARMLLQVHDEILLEVPEAEVEETATLVKRVMEDVVSRPVPYVVEVGTGLDWDAAH</sequence>
<evidence type="ECO:0000256" key="5">
    <source>
        <dbReference type="ARBA" id="ARBA00022679"/>
    </source>
</evidence>
<dbReference type="GO" id="GO:0006302">
    <property type="term" value="P:double-strand break repair"/>
    <property type="evidence" value="ECO:0007669"/>
    <property type="project" value="TreeGrafter"/>
</dbReference>
<evidence type="ECO:0000256" key="15">
    <source>
        <dbReference type="ARBA" id="ARBA00049244"/>
    </source>
</evidence>
<dbReference type="Pfam" id="PF02739">
    <property type="entry name" value="5_3_exonuc_N"/>
    <property type="match status" value="1"/>
</dbReference>
<dbReference type="FunFam" id="1.20.1060.10:FF:000001">
    <property type="entry name" value="DNA polymerase I"/>
    <property type="match status" value="1"/>
</dbReference>
<evidence type="ECO:0000256" key="12">
    <source>
        <dbReference type="ARBA" id="ARBA00022932"/>
    </source>
</evidence>
<protein>
    <recommendedName>
        <fullName evidence="4 16">DNA polymerase I</fullName>
        <ecNumber evidence="3 16">2.7.7.7</ecNumber>
    </recommendedName>
</protein>
<dbReference type="InterPro" id="IPR001098">
    <property type="entry name" value="DNA-dir_DNA_pol_A_palm_dom"/>
</dbReference>
<keyword evidence="7 17" id="KW-0235">DNA replication</keyword>
<keyword evidence="13 17" id="KW-0238">DNA-binding</keyword>
<organism evidence="21 22">
    <name type="scientific">Tistrella mobilis</name>
    <dbReference type="NCBI Taxonomy" id="171437"/>
    <lineage>
        <taxon>Bacteria</taxon>
        <taxon>Pseudomonadati</taxon>
        <taxon>Pseudomonadota</taxon>
        <taxon>Alphaproteobacteria</taxon>
        <taxon>Geminicoccales</taxon>
        <taxon>Geminicoccaceae</taxon>
        <taxon>Tistrella</taxon>
    </lineage>
</organism>
<evidence type="ECO:0000256" key="10">
    <source>
        <dbReference type="ARBA" id="ARBA00022801"/>
    </source>
</evidence>
<dbReference type="PANTHER" id="PTHR10133">
    <property type="entry name" value="DNA POLYMERASE I"/>
    <property type="match status" value="1"/>
</dbReference>
<keyword evidence="8" id="KW-0540">Nuclease</keyword>
<name>A0A162JJV4_9PROT</name>
<dbReference type="AlphaFoldDB" id="A0A162JJV4"/>
<dbReference type="InterPro" id="IPR018320">
    <property type="entry name" value="DNA_polymerase_1"/>
</dbReference>
<dbReference type="SMART" id="SM00475">
    <property type="entry name" value="53EXOc"/>
    <property type="match status" value="1"/>
</dbReference>
<dbReference type="Proteomes" id="UP000075787">
    <property type="component" value="Unassembled WGS sequence"/>
</dbReference>
<dbReference type="Gene3D" id="1.10.150.20">
    <property type="entry name" value="5' to 3' exonuclease, C-terminal subdomain"/>
    <property type="match status" value="2"/>
</dbReference>
<evidence type="ECO:0000256" key="17">
    <source>
        <dbReference type="RuleBase" id="RU004460"/>
    </source>
</evidence>
<dbReference type="InterPro" id="IPR020046">
    <property type="entry name" value="5-3_exonucl_a-hlix_arch_N"/>
</dbReference>
<dbReference type="InterPro" id="IPR012337">
    <property type="entry name" value="RNaseH-like_sf"/>
</dbReference>
<dbReference type="RefSeq" id="WP_062770591.1">
    <property type="nucleotide sequence ID" value="NZ_CP121045.1"/>
</dbReference>
<dbReference type="CDD" id="cd09898">
    <property type="entry name" value="H3TH_53EXO"/>
    <property type="match status" value="1"/>
</dbReference>
<feature type="domain" description="3'-5' exonuclease" evidence="18">
    <location>
        <begin position="321"/>
        <end position="527"/>
    </location>
</feature>
<keyword evidence="5 17" id="KW-0808">Transferase</keyword>
<dbReference type="InterPro" id="IPR020045">
    <property type="entry name" value="DNA_polI_H3TH"/>
</dbReference>
<evidence type="ECO:0000313" key="22">
    <source>
        <dbReference type="Proteomes" id="UP000075787"/>
    </source>
</evidence>
<dbReference type="SUPFAM" id="SSF53098">
    <property type="entry name" value="Ribonuclease H-like"/>
    <property type="match status" value="1"/>
</dbReference>
<dbReference type="EMBL" id="LPZR01000229">
    <property type="protein sequence ID" value="KYO49343.1"/>
    <property type="molecule type" value="Genomic_DNA"/>
</dbReference>
<dbReference type="SUPFAM" id="SSF88723">
    <property type="entry name" value="PIN domain-like"/>
    <property type="match status" value="1"/>
</dbReference>
<dbReference type="FunFam" id="1.10.150.20:FF:000003">
    <property type="entry name" value="DNA polymerase I"/>
    <property type="match status" value="1"/>
</dbReference>
<evidence type="ECO:0000256" key="6">
    <source>
        <dbReference type="ARBA" id="ARBA00022695"/>
    </source>
</evidence>
<evidence type="ECO:0000256" key="11">
    <source>
        <dbReference type="ARBA" id="ARBA00022839"/>
    </source>
</evidence>
<dbReference type="EC" id="2.7.7.7" evidence="3 16"/>
<dbReference type="GO" id="GO:0003887">
    <property type="term" value="F:DNA-directed DNA polymerase activity"/>
    <property type="evidence" value="ECO:0007669"/>
    <property type="project" value="UniProtKB-UniRule"/>
</dbReference>
<dbReference type="NCBIfam" id="TIGR00593">
    <property type="entry name" value="pola"/>
    <property type="match status" value="1"/>
</dbReference>
<keyword evidence="11 17" id="KW-0269">Exonuclease</keyword>
<evidence type="ECO:0000313" key="21">
    <source>
        <dbReference type="EMBL" id="KYO49343.1"/>
    </source>
</evidence>
<keyword evidence="14 17" id="KW-0234">DNA repair</keyword>
<evidence type="ECO:0000259" key="18">
    <source>
        <dbReference type="SMART" id="SM00474"/>
    </source>
</evidence>
<evidence type="ECO:0000256" key="1">
    <source>
        <dbReference type="ARBA" id="ARBA00007705"/>
    </source>
</evidence>
<dbReference type="InterPro" id="IPR008918">
    <property type="entry name" value="HhH2"/>
</dbReference>
<dbReference type="InterPro" id="IPR002421">
    <property type="entry name" value="5-3_exonuclease"/>
</dbReference>
<comment type="similarity">
    <text evidence="1 17">Belongs to the DNA polymerase type-A family.</text>
</comment>
<dbReference type="InterPro" id="IPR019760">
    <property type="entry name" value="DNA-dir_DNA_pol_A_CS"/>
</dbReference>
<dbReference type="FunFam" id="1.10.150.20:FF:000002">
    <property type="entry name" value="DNA polymerase I"/>
    <property type="match status" value="1"/>
</dbReference>
<dbReference type="Pfam" id="PF01367">
    <property type="entry name" value="5_3_exonuc"/>
    <property type="match status" value="1"/>
</dbReference>
<dbReference type="InterPro" id="IPR002298">
    <property type="entry name" value="DNA_polymerase_A"/>
</dbReference>
<feature type="domain" description="DNA-directed DNA polymerase family A palm" evidence="20">
    <location>
        <begin position="696"/>
        <end position="902"/>
    </location>
</feature>